<dbReference type="InterPro" id="IPR029044">
    <property type="entry name" value="Nucleotide-diphossugar_trans"/>
</dbReference>
<sequence>MKAVVMAGGKGTRLQPFTASFPKPLMPLGDMPVLELLLRQLRGAGVEEVILAVNHLHHLIRAFCGDGSRFGLKIDYSLEDSPLGTAGPLGALIDKVGENFIVTNGDLLTTFDVKQLIRTHADRQSDATICVYEREVKIDFGLIQVDGEMNLQGYLEKPMSKHLVSMGLYMLNRDAVKPFVSEGVHLDMPELLLKLNGAGKKVRCHLQPESFWLDIGRPDDYSTAQKLFEERRELFLPD</sequence>
<dbReference type="EMBL" id="JACIFZ010000001">
    <property type="protein sequence ID" value="MBB4219332.1"/>
    <property type="molecule type" value="Genomic_DNA"/>
</dbReference>
<name>A0A840FE23_9BURK</name>
<evidence type="ECO:0000313" key="3">
    <source>
        <dbReference type="Proteomes" id="UP000524450"/>
    </source>
</evidence>
<accession>A0A840FE23</accession>
<dbReference type="AlphaFoldDB" id="A0A840FE23"/>
<dbReference type="Proteomes" id="UP000524450">
    <property type="component" value="Unassembled WGS sequence"/>
</dbReference>
<dbReference type="SUPFAM" id="SSF53448">
    <property type="entry name" value="Nucleotide-diphospho-sugar transferases"/>
    <property type="match status" value="1"/>
</dbReference>
<evidence type="ECO:0000313" key="2">
    <source>
        <dbReference type="EMBL" id="MBB4219332.1"/>
    </source>
</evidence>
<dbReference type="InterPro" id="IPR050486">
    <property type="entry name" value="Mannose-1P_guanyltransferase"/>
</dbReference>
<evidence type="ECO:0000259" key="1">
    <source>
        <dbReference type="Pfam" id="PF00483"/>
    </source>
</evidence>
<protein>
    <submittedName>
        <fullName evidence="2">NDP-sugar pyrophosphorylase family protein</fullName>
    </submittedName>
</protein>
<dbReference type="PANTHER" id="PTHR22572">
    <property type="entry name" value="SUGAR-1-PHOSPHATE GUANYL TRANSFERASE"/>
    <property type="match status" value="1"/>
</dbReference>
<dbReference type="Pfam" id="PF00483">
    <property type="entry name" value="NTP_transferase"/>
    <property type="match status" value="1"/>
</dbReference>
<dbReference type="Gene3D" id="3.90.550.10">
    <property type="entry name" value="Spore Coat Polysaccharide Biosynthesis Protein SpsA, Chain A"/>
    <property type="match status" value="1"/>
</dbReference>
<dbReference type="RefSeq" id="WP_184634454.1">
    <property type="nucleotide sequence ID" value="NZ_JACIFZ010000001.1"/>
</dbReference>
<dbReference type="InterPro" id="IPR005835">
    <property type="entry name" value="NTP_transferase_dom"/>
</dbReference>
<comment type="caution">
    <text evidence="2">The sequence shown here is derived from an EMBL/GenBank/DDBJ whole genome shotgun (WGS) entry which is preliminary data.</text>
</comment>
<feature type="domain" description="Nucleotidyl transferase" evidence="1">
    <location>
        <begin position="2"/>
        <end position="229"/>
    </location>
</feature>
<proteinExistence type="predicted"/>
<reference evidence="2 3" key="1">
    <citation type="submission" date="2020-08" db="EMBL/GenBank/DDBJ databases">
        <title>Genomic Encyclopedia of Type Strains, Phase IV (KMG-V): Genome sequencing to study the core and pangenomes of soil and plant-associated prokaryotes.</title>
        <authorList>
            <person name="Whitman W."/>
        </authorList>
    </citation>
    <scope>NUCLEOTIDE SEQUENCE [LARGE SCALE GENOMIC DNA]</scope>
    <source>
        <strain evidence="2 3">34/80</strain>
    </source>
</reference>
<organism evidence="2 3">
    <name type="scientific">Variovorax guangxiensis</name>
    <dbReference type="NCBI Taxonomy" id="1775474"/>
    <lineage>
        <taxon>Bacteria</taxon>
        <taxon>Pseudomonadati</taxon>
        <taxon>Pseudomonadota</taxon>
        <taxon>Betaproteobacteria</taxon>
        <taxon>Burkholderiales</taxon>
        <taxon>Comamonadaceae</taxon>
        <taxon>Variovorax</taxon>
    </lineage>
</organism>
<gene>
    <name evidence="2" type="ORF">GGD71_000079</name>
</gene>